<dbReference type="PANTHER" id="PTHR21461:SF55">
    <property type="entry name" value="GLYCOSYLTRANSFERASE FAMILY 92 PROTEIN"/>
    <property type="match status" value="1"/>
</dbReference>
<keyword evidence="4 8" id="KW-0808">Transferase</keyword>
<sequence length="556" mass="63068">MVTVKPFIYDAMKDRRKRGSLFIISARCSLALIFFSCVTFSILRLLITDTYHPSIVSSWLTSPTEATSTDLPASHDIYVGETVIFPDQVLILLKYPPTSPLLTKDDITCMYSSPNTSTRLSSSPLSIGGEYHDHQIVRCDVAPRGMLVSVGLKWKNLPPGPTYEWKSLAYEAVIDDVDNTTVVFVKGLNLRSGKASNASRYKCLYGSDFGKQKLVVRSKVVSIAQEVVRCRTPPSILEGLHEGRISNSVKVSVKVNGGRVLGSIARPEFRAKPNLINRHQVCVCTMVRNQGRFLHEWVTYHGRIGVERWFIYDNNSDDDIEETIESLVGKGFKITRHVWPWIKTQEAGFSHCALRARNYCEWVGFIDVDEFLHLPSGVNLGSVISNLTSRPEVAELRISCHNFGPSGLTLVPPQGVTIGYTCRLGMPERHKSIVRPDKLSPTLINIVHHFDLKDGFKNVDVNRNLLVINHYKFQVWEVFKEKFYRRVSAYVSDWQQEENLESNDRTPGLGTQVIEPADWSRRFCEINDTGLRNWVVKTFSDPYTGILPWQKEERVL</sequence>
<keyword evidence="5 8" id="KW-0812">Transmembrane</keyword>
<proteinExistence type="inferred from homology"/>
<feature type="transmembrane region" description="Helical" evidence="8">
    <location>
        <begin position="21"/>
        <end position="47"/>
    </location>
</feature>
<evidence type="ECO:0000256" key="2">
    <source>
        <dbReference type="ARBA" id="ARBA00007647"/>
    </source>
</evidence>
<organism evidence="10 11">
    <name type="scientific">Artemisia annua</name>
    <name type="common">Sweet wormwood</name>
    <dbReference type="NCBI Taxonomy" id="35608"/>
    <lineage>
        <taxon>Eukaryota</taxon>
        <taxon>Viridiplantae</taxon>
        <taxon>Streptophyta</taxon>
        <taxon>Embryophyta</taxon>
        <taxon>Tracheophyta</taxon>
        <taxon>Spermatophyta</taxon>
        <taxon>Magnoliopsida</taxon>
        <taxon>eudicotyledons</taxon>
        <taxon>Gunneridae</taxon>
        <taxon>Pentapetalae</taxon>
        <taxon>asterids</taxon>
        <taxon>campanulids</taxon>
        <taxon>Asterales</taxon>
        <taxon>Asteraceae</taxon>
        <taxon>Asteroideae</taxon>
        <taxon>Anthemideae</taxon>
        <taxon>Artemisiinae</taxon>
        <taxon>Artemisia</taxon>
    </lineage>
</organism>
<comment type="subcellular location">
    <subcellularLocation>
        <location evidence="1">Membrane</location>
        <topology evidence="1">Single-pass membrane protein</topology>
    </subcellularLocation>
</comment>
<accession>A0A2U1MBV0</accession>
<dbReference type="GO" id="GO:0016020">
    <property type="term" value="C:membrane"/>
    <property type="evidence" value="ECO:0007669"/>
    <property type="project" value="UniProtKB-SubCell"/>
</dbReference>
<dbReference type="PANTHER" id="PTHR21461">
    <property type="entry name" value="GLYCOSYLTRANSFERASE FAMILY 92 PROTEIN"/>
    <property type="match status" value="1"/>
</dbReference>
<evidence type="ECO:0000313" key="11">
    <source>
        <dbReference type="Proteomes" id="UP000245207"/>
    </source>
</evidence>
<evidence type="ECO:0000256" key="8">
    <source>
        <dbReference type="RuleBase" id="RU366017"/>
    </source>
</evidence>
<dbReference type="PROSITE" id="PS50835">
    <property type="entry name" value="IG_LIKE"/>
    <property type="match status" value="1"/>
</dbReference>
<name>A0A2U1MBV0_ARTAN</name>
<keyword evidence="7 8" id="KW-0472">Membrane</keyword>
<dbReference type="InterPro" id="IPR029044">
    <property type="entry name" value="Nucleotide-diphossugar_trans"/>
</dbReference>
<reference evidence="10 11" key="1">
    <citation type="journal article" date="2018" name="Mol. Plant">
        <title>The genome of Artemisia annua provides insight into the evolution of Asteraceae family and artemisinin biosynthesis.</title>
        <authorList>
            <person name="Shen Q."/>
            <person name="Zhang L."/>
            <person name="Liao Z."/>
            <person name="Wang S."/>
            <person name="Yan T."/>
            <person name="Shi P."/>
            <person name="Liu M."/>
            <person name="Fu X."/>
            <person name="Pan Q."/>
            <person name="Wang Y."/>
            <person name="Lv Z."/>
            <person name="Lu X."/>
            <person name="Zhang F."/>
            <person name="Jiang W."/>
            <person name="Ma Y."/>
            <person name="Chen M."/>
            <person name="Hao X."/>
            <person name="Li L."/>
            <person name="Tang Y."/>
            <person name="Lv G."/>
            <person name="Zhou Y."/>
            <person name="Sun X."/>
            <person name="Brodelius P.E."/>
            <person name="Rose J.K.C."/>
            <person name="Tang K."/>
        </authorList>
    </citation>
    <scope>NUCLEOTIDE SEQUENCE [LARGE SCALE GENOMIC DNA]</scope>
    <source>
        <strain evidence="11">cv. Huhao1</strain>
        <tissue evidence="10">Leaf</tissue>
    </source>
</reference>
<dbReference type="EC" id="2.4.1.-" evidence="8"/>
<dbReference type="AlphaFoldDB" id="A0A2U1MBV0"/>
<evidence type="ECO:0000256" key="7">
    <source>
        <dbReference type="ARBA" id="ARBA00023136"/>
    </source>
</evidence>
<evidence type="ECO:0000313" key="10">
    <source>
        <dbReference type="EMBL" id="PWA58735.1"/>
    </source>
</evidence>
<feature type="domain" description="Ig-like" evidence="9">
    <location>
        <begin position="114"/>
        <end position="222"/>
    </location>
</feature>
<gene>
    <name evidence="10" type="ORF">CTI12_AA397960</name>
</gene>
<dbReference type="EMBL" id="PKPP01005810">
    <property type="protein sequence ID" value="PWA58735.1"/>
    <property type="molecule type" value="Genomic_DNA"/>
</dbReference>
<dbReference type="InterPro" id="IPR007110">
    <property type="entry name" value="Ig-like_dom"/>
</dbReference>
<keyword evidence="3 8" id="KW-0328">Glycosyltransferase</keyword>
<evidence type="ECO:0000259" key="9">
    <source>
        <dbReference type="PROSITE" id="PS50835"/>
    </source>
</evidence>
<dbReference type="Pfam" id="PF01697">
    <property type="entry name" value="Glyco_transf_92"/>
    <property type="match status" value="1"/>
</dbReference>
<protein>
    <recommendedName>
        <fullName evidence="8">Glycosyltransferase family 92 protein</fullName>
        <ecNumber evidence="8">2.4.1.-</ecNumber>
    </recommendedName>
</protein>
<keyword evidence="11" id="KW-1185">Reference proteome</keyword>
<evidence type="ECO:0000256" key="4">
    <source>
        <dbReference type="ARBA" id="ARBA00022679"/>
    </source>
</evidence>
<dbReference type="Proteomes" id="UP000245207">
    <property type="component" value="Unassembled WGS sequence"/>
</dbReference>
<dbReference type="STRING" id="35608.A0A2U1MBV0"/>
<dbReference type="SUPFAM" id="SSF53448">
    <property type="entry name" value="Nucleotide-diphospho-sugar transferases"/>
    <property type="match status" value="1"/>
</dbReference>
<evidence type="ECO:0000256" key="5">
    <source>
        <dbReference type="ARBA" id="ARBA00022692"/>
    </source>
</evidence>
<dbReference type="InterPro" id="IPR008166">
    <property type="entry name" value="Glyco_transf_92"/>
</dbReference>
<evidence type="ECO:0000256" key="3">
    <source>
        <dbReference type="ARBA" id="ARBA00022676"/>
    </source>
</evidence>
<evidence type="ECO:0000256" key="6">
    <source>
        <dbReference type="ARBA" id="ARBA00022989"/>
    </source>
</evidence>
<keyword evidence="6 8" id="KW-1133">Transmembrane helix</keyword>
<evidence type="ECO:0000256" key="1">
    <source>
        <dbReference type="ARBA" id="ARBA00004167"/>
    </source>
</evidence>
<dbReference type="GO" id="GO:0005737">
    <property type="term" value="C:cytoplasm"/>
    <property type="evidence" value="ECO:0007669"/>
    <property type="project" value="TreeGrafter"/>
</dbReference>
<dbReference type="OrthoDB" id="2526284at2759"/>
<dbReference type="GO" id="GO:0016757">
    <property type="term" value="F:glycosyltransferase activity"/>
    <property type="evidence" value="ECO:0007669"/>
    <property type="project" value="UniProtKB-UniRule"/>
</dbReference>
<comment type="similarity">
    <text evidence="2 8">Belongs to the glycosyltransferase 92 family.</text>
</comment>
<comment type="caution">
    <text evidence="10">The sequence shown here is derived from an EMBL/GenBank/DDBJ whole genome shotgun (WGS) entry which is preliminary data.</text>
</comment>